<dbReference type="InterPro" id="IPR001867">
    <property type="entry name" value="OmpR/PhoB-type_DNA-bd"/>
</dbReference>
<keyword evidence="5" id="KW-0804">Transcription</keyword>
<comment type="similarity">
    <text evidence="1">Belongs to the AfsR/DnrI/RedD regulatory family.</text>
</comment>
<dbReference type="Gene3D" id="1.10.10.10">
    <property type="entry name" value="Winged helix-like DNA-binding domain superfamily/Winged helix DNA-binding domain"/>
    <property type="match status" value="1"/>
</dbReference>
<dbReference type="RefSeq" id="WP_208896928.1">
    <property type="nucleotide sequence ID" value="NZ_CP011497.1"/>
</dbReference>
<keyword evidence="2" id="KW-0902">Two-component regulatory system</keyword>
<dbReference type="InterPro" id="IPR036388">
    <property type="entry name" value="WH-like_DNA-bd_sf"/>
</dbReference>
<accession>A0ABM5TDG4</accession>
<evidence type="ECO:0000313" key="8">
    <source>
        <dbReference type="EMBL" id="AKJ08826.1"/>
    </source>
</evidence>
<keyword evidence="9" id="KW-1185">Reference proteome</keyword>
<dbReference type="InterPro" id="IPR016032">
    <property type="entry name" value="Sig_transdc_resp-reg_C-effctor"/>
</dbReference>
<proteinExistence type="inferred from homology"/>
<feature type="DNA-binding region" description="OmpR/PhoB-type" evidence="6">
    <location>
        <begin position="1"/>
        <end position="94"/>
    </location>
</feature>
<dbReference type="Pfam" id="PF00486">
    <property type="entry name" value="Trans_reg_C"/>
    <property type="match status" value="1"/>
</dbReference>
<name>A0ABM5TDG4_9ACTN</name>
<evidence type="ECO:0000256" key="2">
    <source>
        <dbReference type="ARBA" id="ARBA00023012"/>
    </source>
</evidence>
<dbReference type="PROSITE" id="PS51755">
    <property type="entry name" value="OMPR_PHOB"/>
    <property type="match status" value="1"/>
</dbReference>
<dbReference type="PANTHER" id="PTHR35807">
    <property type="entry name" value="TRANSCRIPTIONAL REGULATOR REDD-RELATED"/>
    <property type="match status" value="1"/>
</dbReference>
<reference evidence="8 9" key="1">
    <citation type="journal article" date="2015" name="ISME J.">
        <title>Draft Genome Sequence of Streptomyces incarnatus NRRL8089, which Produces the Nucleoside Antibiotic Sinefungin.</title>
        <authorList>
            <person name="Oshima K."/>
            <person name="Hattori M."/>
            <person name="Shimizu H."/>
            <person name="Fukuda K."/>
            <person name="Nemoto M."/>
            <person name="Inagaki K."/>
            <person name="Tamura T."/>
        </authorList>
    </citation>
    <scope>NUCLEOTIDE SEQUENCE [LARGE SCALE GENOMIC DNA]</scope>
    <source>
        <strain evidence="8 9">NRRL 8089</strain>
    </source>
</reference>
<dbReference type="Pfam" id="PF03704">
    <property type="entry name" value="BTAD"/>
    <property type="match status" value="1"/>
</dbReference>
<evidence type="ECO:0000256" key="1">
    <source>
        <dbReference type="ARBA" id="ARBA00005820"/>
    </source>
</evidence>
<dbReference type="InterPro" id="IPR005158">
    <property type="entry name" value="BTAD"/>
</dbReference>
<dbReference type="InterPro" id="IPR051677">
    <property type="entry name" value="AfsR-DnrI-RedD_regulator"/>
</dbReference>
<dbReference type="InterPro" id="IPR011990">
    <property type="entry name" value="TPR-like_helical_dom_sf"/>
</dbReference>
<dbReference type="SMART" id="SM00862">
    <property type="entry name" value="Trans_reg_C"/>
    <property type="match status" value="1"/>
</dbReference>
<evidence type="ECO:0000256" key="5">
    <source>
        <dbReference type="ARBA" id="ARBA00023163"/>
    </source>
</evidence>
<evidence type="ECO:0000259" key="7">
    <source>
        <dbReference type="PROSITE" id="PS51755"/>
    </source>
</evidence>
<dbReference type="Proteomes" id="UP000035366">
    <property type="component" value="Chromosome"/>
</dbReference>
<sequence length="256" mass="28944">MRYEVLGTLRIRTGDDHLTVNARNMEVVLAALIARAGETVSTARLVTEIWGEHPPRRHLAAIHVYISQLRKLLASEGRRTARIVTRSPGYALRLDGDQLDVDDFARLIRAGREHARAGRHHEALDVFEAALDLWRGPALGDLRAGPIIDTFVTWAEDARLECAELRIDSALELGRHRELIAPLHTLISEHPLHEAFHRQLMIALYRSERQAEALQVYRSARRTINEELGIEPCRSLRDLHRAILQADRGLDLSNAA</sequence>
<keyword evidence="3" id="KW-0805">Transcription regulation</keyword>
<evidence type="ECO:0000256" key="4">
    <source>
        <dbReference type="ARBA" id="ARBA00023125"/>
    </source>
</evidence>
<dbReference type="PANTHER" id="PTHR35807:SF1">
    <property type="entry name" value="TRANSCRIPTIONAL REGULATOR REDD"/>
    <property type="match status" value="1"/>
</dbReference>
<evidence type="ECO:0000256" key="3">
    <source>
        <dbReference type="ARBA" id="ARBA00023015"/>
    </source>
</evidence>
<dbReference type="Gene3D" id="1.25.40.10">
    <property type="entry name" value="Tetratricopeptide repeat domain"/>
    <property type="match status" value="1"/>
</dbReference>
<evidence type="ECO:0000313" key="9">
    <source>
        <dbReference type="Proteomes" id="UP000035366"/>
    </source>
</evidence>
<gene>
    <name evidence="8" type="ORF">ABB07_01890</name>
</gene>
<organism evidence="8 9">
    <name type="scientific">Streptomyces incarnatus</name>
    <dbReference type="NCBI Taxonomy" id="665007"/>
    <lineage>
        <taxon>Bacteria</taxon>
        <taxon>Bacillati</taxon>
        <taxon>Actinomycetota</taxon>
        <taxon>Actinomycetes</taxon>
        <taxon>Kitasatosporales</taxon>
        <taxon>Streptomycetaceae</taxon>
        <taxon>Streptomyces</taxon>
    </lineage>
</organism>
<protein>
    <recommendedName>
        <fullName evidence="7">OmpR/PhoB-type domain-containing protein</fullName>
    </recommendedName>
</protein>
<dbReference type="SUPFAM" id="SSF48452">
    <property type="entry name" value="TPR-like"/>
    <property type="match status" value="1"/>
</dbReference>
<feature type="domain" description="OmpR/PhoB-type" evidence="7">
    <location>
        <begin position="1"/>
        <end position="94"/>
    </location>
</feature>
<dbReference type="SUPFAM" id="SSF46894">
    <property type="entry name" value="C-terminal effector domain of the bipartite response regulators"/>
    <property type="match status" value="1"/>
</dbReference>
<evidence type="ECO:0000256" key="6">
    <source>
        <dbReference type="PROSITE-ProRule" id="PRU01091"/>
    </source>
</evidence>
<keyword evidence="4 6" id="KW-0238">DNA-binding</keyword>
<dbReference type="EMBL" id="CP011497">
    <property type="protein sequence ID" value="AKJ08826.1"/>
    <property type="molecule type" value="Genomic_DNA"/>
</dbReference>
<dbReference type="SMART" id="SM01043">
    <property type="entry name" value="BTAD"/>
    <property type="match status" value="1"/>
</dbReference>
<dbReference type="CDD" id="cd15831">
    <property type="entry name" value="BTAD"/>
    <property type="match status" value="1"/>
</dbReference>